<dbReference type="EMBL" id="JBJKBG010000003">
    <property type="protein sequence ID" value="KAL3746385.1"/>
    <property type="molecule type" value="Genomic_DNA"/>
</dbReference>
<accession>A0ABD3LDS1</accession>
<name>A0ABD3LDS1_EUCGL</name>
<keyword evidence="2" id="KW-1185">Reference proteome</keyword>
<comment type="caution">
    <text evidence="1">The sequence shown here is derived from an EMBL/GenBank/DDBJ whole genome shotgun (WGS) entry which is preliminary data.</text>
</comment>
<organism evidence="1 2">
    <name type="scientific">Eucalyptus globulus</name>
    <name type="common">Tasmanian blue gum</name>
    <dbReference type="NCBI Taxonomy" id="34317"/>
    <lineage>
        <taxon>Eukaryota</taxon>
        <taxon>Viridiplantae</taxon>
        <taxon>Streptophyta</taxon>
        <taxon>Embryophyta</taxon>
        <taxon>Tracheophyta</taxon>
        <taxon>Spermatophyta</taxon>
        <taxon>Magnoliopsida</taxon>
        <taxon>eudicotyledons</taxon>
        <taxon>Gunneridae</taxon>
        <taxon>Pentapetalae</taxon>
        <taxon>rosids</taxon>
        <taxon>malvids</taxon>
        <taxon>Myrtales</taxon>
        <taxon>Myrtaceae</taxon>
        <taxon>Myrtoideae</taxon>
        <taxon>Eucalypteae</taxon>
        <taxon>Eucalyptus</taxon>
    </lineage>
</organism>
<evidence type="ECO:0000313" key="2">
    <source>
        <dbReference type="Proteomes" id="UP001634007"/>
    </source>
</evidence>
<dbReference type="AlphaFoldDB" id="A0ABD3LDS1"/>
<dbReference type="Proteomes" id="UP001634007">
    <property type="component" value="Unassembled WGS sequence"/>
</dbReference>
<proteinExistence type="predicted"/>
<sequence>MPSIPVSPISYYGALVVLEGEHHEFIDLEFLGTMFVRYTAVLLVDTRQLDLISYRFVAIVVLVDGYLEGPLPFSHTLGVGNGNNTED</sequence>
<evidence type="ECO:0000313" key="1">
    <source>
        <dbReference type="EMBL" id="KAL3746385.1"/>
    </source>
</evidence>
<protein>
    <submittedName>
        <fullName evidence="1">Uncharacterized protein</fullName>
    </submittedName>
</protein>
<gene>
    <name evidence="1" type="ORF">ACJRO7_015357</name>
</gene>
<reference evidence="1 2" key="1">
    <citation type="submission" date="2024-11" db="EMBL/GenBank/DDBJ databases">
        <title>Chromosome-level genome assembly of Eucalyptus globulus Labill. provides insights into its genome evolution.</title>
        <authorList>
            <person name="Li X."/>
        </authorList>
    </citation>
    <scope>NUCLEOTIDE SEQUENCE [LARGE SCALE GENOMIC DNA]</scope>
    <source>
        <strain evidence="1">CL2024</strain>
        <tissue evidence="1">Fresh tender leaves</tissue>
    </source>
</reference>